<evidence type="ECO:0000313" key="4">
    <source>
        <dbReference type="Proteomes" id="UP000001194"/>
    </source>
</evidence>
<feature type="coiled-coil region" evidence="1">
    <location>
        <begin position="506"/>
        <end position="547"/>
    </location>
</feature>
<dbReference type="KEGG" id="lbc:LACBIDRAFT_332143"/>
<reference evidence="3 4" key="1">
    <citation type="journal article" date="2008" name="Nature">
        <title>The genome of Laccaria bicolor provides insights into mycorrhizal symbiosis.</title>
        <authorList>
            <person name="Martin F."/>
            <person name="Aerts A."/>
            <person name="Ahren D."/>
            <person name="Brun A."/>
            <person name="Danchin E.G.J."/>
            <person name="Duchaussoy F."/>
            <person name="Gibon J."/>
            <person name="Kohler A."/>
            <person name="Lindquist E."/>
            <person name="Pereda V."/>
            <person name="Salamov A."/>
            <person name="Shapiro H.J."/>
            <person name="Wuyts J."/>
            <person name="Blaudez D."/>
            <person name="Buee M."/>
            <person name="Brokstein P."/>
            <person name="Canbaeck B."/>
            <person name="Cohen D."/>
            <person name="Courty P.E."/>
            <person name="Coutinho P.M."/>
            <person name="Delaruelle C."/>
            <person name="Detter J.C."/>
            <person name="Deveau A."/>
            <person name="DiFazio S."/>
            <person name="Duplessis S."/>
            <person name="Fraissinet-Tachet L."/>
            <person name="Lucic E."/>
            <person name="Frey-Klett P."/>
            <person name="Fourrey C."/>
            <person name="Feussner I."/>
            <person name="Gay G."/>
            <person name="Grimwood J."/>
            <person name="Hoegger P.J."/>
            <person name="Jain P."/>
            <person name="Kilaru S."/>
            <person name="Labbe J."/>
            <person name="Lin Y.C."/>
            <person name="Legue V."/>
            <person name="Le Tacon F."/>
            <person name="Marmeisse R."/>
            <person name="Melayah D."/>
            <person name="Montanini B."/>
            <person name="Muratet M."/>
            <person name="Nehls U."/>
            <person name="Niculita-Hirzel H."/>
            <person name="Oudot-Le Secq M.P."/>
            <person name="Peter M."/>
            <person name="Quesneville H."/>
            <person name="Rajashekar B."/>
            <person name="Reich M."/>
            <person name="Rouhier N."/>
            <person name="Schmutz J."/>
            <person name="Yin T."/>
            <person name="Chalot M."/>
            <person name="Henrissat B."/>
            <person name="Kuees U."/>
            <person name="Lucas S."/>
            <person name="Van de Peer Y."/>
            <person name="Podila G.K."/>
            <person name="Polle A."/>
            <person name="Pukkila P.J."/>
            <person name="Richardson P.M."/>
            <person name="Rouze P."/>
            <person name="Sanders I.R."/>
            <person name="Stajich J.E."/>
            <person name="Tunlid A."/>
            <person name="Tuskan G."/>
            <person name="Grigoriev I.V."/>
        </authorList>
    </citation>
    <scope>NUCLEOTIDE SEQUENCE [LARGE SCALE GENOMIC DNA]</scope>
    <source>
        <strain evidence="4">S238N-H82 / ATCC MYA-4686</strain>
    </source>
</reference>
<dbReference type="InParanoid" id="B0DRQ9"/>
<evidence type="ECO:0000256" key="2">
    <source>
        <dbReference type="SAM" id="MobiDB-lite"/>
    </source>
</evidence>
<dbReference type="OrthoDB" id="2990096at2759"/>
<accession>B0DRQ9</accession>
<gene>
    <name evidence="3" type="ORF">LACBIDRAFT_332143</name>
</gene>
<dbReference type="AlphaFoldDB" id="B0DRQ9"/>
<dbReference type="Proteomes" id="UP000001194">
    <property type="component" value="Unassembled WGS sequence"/>
</dbReference>
<name>B0DRQ9_LACBS</name>
<dbReference type="EMBL" id="DS547129">
    <property type="protein sequence ID" value="EDR02647.1"/>
    <property type="molecule type" value="Genomic_DNA"/>
</dbReference>
<protein>
    <submittedName>
        <fullName evidence="3">Predicted protein</fullName>
    </submittedName>
</protein>
<keyword evidence="1" id="KW-0175">Coiled coil</keyword>
<evidence type="ECO:0000256" key="1">
    <source>
        <dbReference type="SAM" id="Coils"/>
    </source>
</evidence>
<dbReference type="HOGENOM" id="CLU_357172_0_0_1"/>
<evidence type="ECO:0000313" key="3">
    <source>
        <dbReference type="EMBL" id="EDR02647.1"/>
    </source>
</evidence>
<feature type="region of interest" description="Disordered" evidence="2">
    <location>
        <begin position="779"/>
        <end position="830"/>
    </location>
</feature>
<dbReference type="GeneID" id="6082356"/>
<keyword evidence="4" id="KW-1185">Reference proteome</keyword>
<dbReference type="RefSeq" id="XP_001886691.1">
    <property type="nucleotide sequence ID" value="XM_001886656.1"/>
</dbReference>
<organism evidence="4">
    <name type="scientific">Laccaria bicolor (strain S238N-H82 / ATCC MYA-4686)</name>
    <name type="common">Bicoloured deceiver</name>
    <name type="synonym">Laccaria laccata var. bicolor</name>
    <dbReference type="NCBI Taxonomy" id="486041"/>
    <lineage>
        <taxon>Eukaryota</taxon>
        <taxon>Fungi</taxon>
        <taxon>Dikarya</taxon>
        <taxon>Basidiomycota</taxon>
        <taxon>Agaricomycotina</taxon>
        <taxon>Agaricomycetes</taxon>
        <taxon>Agaricomycetidae</taxon>
        <taxon>Agaricales</taxon>
        <taxon>Agaricineae</taxon>
        <taxon>Hydnangiaceae</taxon>
        <taxon>Laccaria</taxon>
    </lineage>
</organism>
<proteinExistence type="predicted"/>
<feature type="region of interest" description="Disordered" evidence="2">
    <location>
        <begin position="558"/>
        <end position="582"/>
    </location>
</feature>
<sequence length="830" mass="92658">MVSATNLTYRVISVMGVLMRVIRVRITRLGRYDASLFDALLNRLQRRPFNSKIAKIRFYTVEHVSPVSASNVNATCVLAVHPRVALKACHGKISHGKIIERKCPTRMAIYIPVDASIRKAIVYLRNPHNHPMYPKTKPSTGEKDQLRQAISAAGKRGLTVRKLINGIPVPSTSAIYNSMSLPIASPAYMDRRKLRDEIRKEKMKDHPKGLGWEVKGDVDEWEVVGFLDRFKRRVTLAHFYCDRNTRNAFGRLFSKLFQIIPELTGSILKFFAFFPGDPKALLRAIILDAEAPQAQGLGDELLVYVAKLVAFTSRATVSRETIARLKGFMGLRSHNEIQEWREFCRNSLDKSVQDWYQQKVNNPWLLPSLNAFLSKMDGTSWNLTPNHSNLVEGGHSGTNDVTSIGKEIGEAVTSACELDNKVADELEAMEQNAVLPKRWNGLSEREHLNTQRRAWGHAKQKDRDDKLAHHDEFTTELQMLSSQQADSLKLDKSLQAQIQMLRDNQSANWKEEIKALQQQVEAEKEKRRGYKNRRQVVNKSIQELKDNGLSGAQVHGRRPALSVKSKTVDKDLPEGPGNNVDLLEESISTIPPGDTHLKKDDTNTQSTSLVESLTAMLNSQEDNCGLNENAGGLFIALHAKLHSPKLFVLVGLFPDMPVNYYDHGHPPINSPNAFGSGFDFDFNEFDFTNMDNFDFENMDVNALGSANLDVGATIDYEQAFMEAALSIGVQENRPDYFIADSSQLVLPPYPSHPNIDTMSSIGTLAGLSSSPVLTSSSGVLSAPILPKPDGDHRRPTKRRKVDEVNAAHILPEGLQRSRTKSAKATAALGE</sequence>